<keyword evidence="5" id="KW-0411">Iron-sulfur</keyword>
<evidence type="ECO:0000256" key="2">
    <source>
        <dbReference type="ARBA" id="ARBA00022691"/>
    </source>
</evidence>
<organism evidence="7 8">
    <name type="scientific">Candidatus Fusicatenibacter merdavium</name>
    <dbReference type="NCBI Taxonomy" id="2838600"/>
    <lineage>
        <taxon>Bacteria</taxon>
        <taxon>Bacillati</taxon>
        <taxon>Bacillota</taxon>
        <taxon>Clostridia</taxon>
        <taxon>Lachnospirales</taxon>
        <taxon>Lachnospiraceae</taxon>
        <taxon>Fusicatenibacter</taxon>
    </lineage>
</organism>
<sequence>MIHQYKSNGYNMVLDVNSGSVHVVDDVTYDVLSLMDQGKQEEDILQTLKSGYPEQEIRDAMQECLELKEAGMLFTEDIYEGAIEMFAERPTVVKALCLHIAHDCNLACRYCFAEEGEYHGRRALMSLEVGKKALDFLIANSGARRNLEVDFFGGEPLMNWQVVKDLVAYGREQEKIHNKNFRFTLTTNGVLLDDEVMEFCNREMGNVVLSIDGRKEVHDFMRPFRKGAGSYDLIVPKFQKFAESRNQDKYYVRGTFTHYNLDFAADVLHLADLGFKQISVEPVVAPPTEDYAIREEDLPVIFEQYDILAREMIKRHREGRGFNFFHFMIDLTGGPCVYKRLSGCGSGTEYLAVTPWGDFYPCHQFVGNEEFLLGNVEDGIVRGDLTDEFKKCNVYSKKECSTCFARFYCSGGCAANSYNFTGKINDVYEIGCKMQQKRIECALMIKAALAEED</sequence>
<dbReference type="EMBL" id="DXEK01000091">
    <property type="protein sequence ID" value="HIX77056.1"/>
    <property type="molecule type" value="Genomic_DNA"/>
</dbReference>
<dbReference type="PANTHER" id="PTHR43273">
    <property type="entry name" value="ANAEROBIC SULFATASE-MATURATING ENZYME HOMOLOG ASLB-RELATED"/>
    <property type="match status" value="1"/>
</dbReference>
<dbReference type="InterPro" id="IPR023867">
    <property type="entry name" value="Sulphatase_maturase_rSAM"/>
</dbReference>
<dbReference type="CDD" id="cd21124">
    <property type="entry name" value="SPASM_CteB-like"/>
    <property type="match status" value="1"/>
</dbReference>
<proteinExistence type="predicted"/>
<keyword evidence="4" id="KW-0408">Iron</keyword>
<dbReference type="InterPro" id="IPR047602">
    <property type="entry name" value="SPASM_CteB-like"/>
</dbReference>
<feature type="domain" description="Radical SAM core" evidence="6">
    <location>
        <begin position="90"/>
        <end position="323"/>
    </location>
</feature>
<dbReference type="GO" id="GO:0016491">
    <property type="term" value="F:oxidoreductase activity"/>
    <property type="evidence" value="ECO:0007669"/>
    <property type="project" value="InterPro"/>
</dbReference>
<comment type="cofactor">
    <cofactor evidence="1">
        <name>[4Fe-4S] cluster</name>
        <dbReference type="ChEBI" id="CHEBI:49883"/>
    </cofactor>
</comment>
<accession>A0A9D1XDE6</accession>
<dbReference type="InterPro" id="IPR024025">
    <property type="entry name" value="SCIFF_rSAM_maturase"/>
</dbReference>
<dbReference type="PROSITE" id="PS51918">
    <property type="entry name" value="RADICAL_SAM"/>
    <property type="match status" value="1"/>
</dbReference>
<dbReference type="Pfam" id="PF04055">
    <property type="entry name" value="Radical_SAM"/>
    <property type="match status" value="1"/>
</dbReference>
<dbReference type="NCBIfam" id="TIGR03974">
    <property type="entry name" value="rSAM_six_Cys"/>
    <property type="match status" value="1"/>
</dbReference>
<protein>
    <submittedName>
        <fullName evidence="7">Thioether cross-link-forming SCIFF peptide maturase</fullName>
    </submittedName>
</protein>
<evidence type="ECO:0000256" key="1">
    <source>
        <dbReference type="ARBA" id="ARBA00001966"/>
    </source>
</evidence>
<evidence type="ECO:0000259" key="6">
    <source>
        <dbReference type="PROSITE" id="PS51918"/>
    </source>
</evidence>
<dbReference type="SFLD" id="SFLDG01386">
    <property type="entry name" value="main_SPASM_domain-containing"/>
    <property type="match status" value="1"/>
</dbReference>
<dbReference type="InterPro" id="IPR058240">
    <property type="entry name" value="rSAM_sf"/>
</dbReference>
<dbReference type="SFLD" id="SFLDG01384">
    <property type="entry name" value="thioether_bond_formation_requi"/>
    <property type="match status" value="1"/>
</dbReference>
<dbReference type="NCBIfam" id="TIGR04085">
    <property type="entry name" value="rSAM_more_4Fe4S"/>
    <property type="match status" value="1"/>
</dbReference>
<reference evidence="7" key="2">
    <citation type="submission" date="2021-04" db="EMBL/GenBank/DDBJ databases">
        <authorList>
            <person name="Gilroy R."/>
        </authorList>
    </citation>
    <scope>NUCLEOTIDE SEQUENCE</scope>
    <source>
        <strain evidence="7">CHK183-1962</strain>
    </source>
</reference>
<comment type="caution">
    <text evidence="7">The sequence shown here is derived from an EMBL/GenBank/DDBJ whole genome shotgun (WGS) entry which is preliminary data.</text>
</comment>
<dbReference type="InterPro" id="IPR013785">
    <property type="entry name" value="Aldolase_TIM"/>
</dbReference>
<keyword evidence="3" id="KW-0479">Metal-binding</keyword>
<dbReference type="AlphaFoldDB" id="A0A9D1XDE6"/>
<dbReference type="Proteomes" id="UP000886890">
    <property type="component" value="Unassembled WGS sequence"/>
</dbReference>
<dbReference type="SUPFAM" id="SSF102114">
    <property type="entry name" value="Radical SAM enzymes"/>
    <property type="match status" value="1"/>
</dbReference>
<dbReference type="Gene3D" id="3.20.20.70">
    <property type="entry name" value="Aldolase class I"/>
    <property type="match status" value="1"/>
</dbReference>
<evidence type="ECO:0000256" key="5">
    <source>
        <dbReference type="ARBA" id="ARBA00023014"/>
    </source>
</evidence>
<dbReference type="InterPro" id="IPR023885">
    <property type="entry name" value="4Fe4S-binding_SPASM_dom"/>
</dbReference>
<reference evidence="7" key="1">
    <citation type="journal article" date="2021" name="PeerJ">
        <title>Extensive microbial diversity within the chicken gut microbiome revealed by metagenomics and culture.</title>
        <authorList>
            <person name="Gilroy R."/>
            <person name="Ravi A."/>
            <person name="Getino M."/>
            <person name="Pursley I."/>
            <person name="Horton D.L."/>
            <person name="Alikhan N.F."/>
            <person name="Baker D."/>
            <person name="Gharbi K."/>
            <person name="Hall N."/>
            <person name="Watson M."/>
            <person name="Adriaenssens E.M."/>
            <person name="Foster-Nyarko E."/>
            <person name="Jarju S."/>
            <person name="Secka A."/>
            <person name="Antonio M."/>
            <person name="Oren A."/>
            <person name="Chaudhuri R.R."/>
            <person name="La Ragione R."/>
            <person name="Hildebrand F."/>
            <person name="Pallen M.J."/>
        </authorList>
    </citation>
    <scope>NUCLEOTIDE SEQUENCE</scope>
    <source>
        <strain evidence="7">CHK183-1962</strain>
    </source>
</reference>
<keyword evidence="2" id="KW-0949">S-adenosyl-L-methionine</keyword>
<dbReference type="CDD" id="cd01335">
    <property type="entry name" value="Radical_SAM"/>
    <property type="match status" value="1"/>
</dbReference>
<gene>
    <name evidence="7" type="primary">scfB</name>
    <name evidence="7" type="ORF">H9734_05600</name>
</gene>
<evidence type="ECO:0000313" key="8">
    <source>
        <dbReference type="Proteomes" id="UP000886890"/>
    </source>
</evidence>
<evidence type="ECO:0000256" key="4">
    <source>
        <dbReference type="ARBA" id="ARBA00023004"/>
    </source>
</evidence>
<dbReference type="InterPro" id="IPR007197">
    <property type="entry name" value="rSAM"/>
</dbReference>
<name>A0A9D1XDE6_9FIRM</name>
<dbReference type="GO" id="GO:0046872">
    <property type="term" value="F:metal ion binding"/>
    <property type="evidence" value="ECO:0007669"/>
    <property type="project" value="UniProtKB-KW"/>
</dbReference>
<evidence type="ECO:0000256" key="3">
    <source>
        <dbReference type="ARBA" id="ARBA00022723"/>
    </source>
</evidence>
<dbReference type="SFLD" id="SFLDS00029">
    <property type="entry name" value="Radical_SAM"/>
    <property type="match status" value="1"/>
</dbReference>
<dbReference type="GO" id="GO:0051536">
    <property type="term" value="F:iron-sulfur cluster binding"/>
    <property type="evidence" value="ECO:0007669"/>
    <property type="project" value="UniProtKB-KW"/>
</dbReference>
<dbReference type="PANTHER" id="PTHR43273:SF8">
    <property type="entry name" value="RADICAL SAM DOMAIN PROTEIN"/>
    <property type="match status" value="1"/>
</dbReference>
<evidence type="ECO:0000313" key="7">
    <source>
        <dbReference type="EMBL" id="HIX77056.1"/>
    </source>
</evidence>
<dbReference type="SFLD" id="SFLDG01067">
    <property type="entry name" value="SPASM/twitch_domain_containing"/>
    <property type="match status" value="1"/>
</dbReference>